<name>A0A024H405_9MICC</name>
<gene>
    <name evidence="2" type="ORF">ARTSIC4J27_2592</name>
</gene>
<evidence type="ECO:0000313" key="3">
    <source>
        <dbReference type="Proteomes" id="UP000035722"/>
    </source>
</evidence>
<feature type="compositionally biased region" description="Polar residues" evidence="1">
    <location>
        <begin position="27"/>
        <end position="37"/>
    </location>
</feature>
<dbReference type="EMBL" id="CAQI01000044">
    <property type="protein sequence ID" value="CCQ46622.1"/>
    <property type="molecule type" value="Genomic_DNA"/>
</dbReference>
<dbReference type="Proteomes" id="UP000035722">
    <property type="component" value="Unassembled WGS sequence"/>
</dbReference>
<feature type="region of interest" description="Disordered" evidence="1">
    <location>
        <begin position="1"/>
        <end position="37"/>
    </location>
</feature>
<dbReference type="STRING" id="861266.ARTSIC4J27_2592"/>
<proteinExistence type="predicted"/>
<evidence type="ECO:0000313" key="2">
    <source>
        <dbReference type="EMBL" id="CCQ46622.1"/>
    </source>
</evidence>
<evidence type="ECO:0000256" key="1">
    <source>
        <dbReference type="SAM" id="MobiDB-lite"/>
    </source>
</evidence>
<protein>
    <submittedName>
        <fullName evidence="2">Uncharacterized protein</fullName>
    </submittedName>
</protein>
<accession>A0A024H405</accession>
<comment type="caution">
    <text evidence="2">The sequence shown here is derived from an EMBL/GenBank/DDBJ whole genome shotgun (WGS) entry which is preliminary data.</text>
</comment>
<organism evidence="2 3">
    <name type="scientific">Pseudarthrobacter siccitolerans</name>
    <dbReference type="NCBI Taxonomy" id="861266"/>
    <lineage>
        <taxon>Bacteria</taxon>
        <taxon>Bacillati</taxon>
        <taxon>Actinomycetota</taxon>
        <taxon>Actinomycetes</taxon>
        <taxon>Micrococcales</taxon>
        <taxon>Micrococcaceae</taxon>
        <taxon>Pseudarthrobacter</taxon>
    </lineage>
</organism>
<sequence>MLKLTLSREPAPQQPKQPLPQAKASLWITSARRSGFG</sequence>
<reference evidence="3" key="1">
    <citation type="journal article" date="2014" name="Genome Announc.">
        <title>Genome Sequence of Arthrobacter siccitolerans 4J27, a Xeroprotectant-Producing Desiccation-Tolerant Microorganism.</title>
        <authorList>
            <person name="Manzanera M."/>
            <person name="Santa-Cruz-Calvo L."/>
            <person name="Vilchez J.I."/>
            <person name="Garcia-Fontana C."/>
            <person name="Silva-Castro G.A."/>
            <person name="Calvo C."/>
            <person name="Gonzalez-Lopez J."/>
        </authorList>
    </citation>
    <scope>NUCLEOTIDE SEQUENCE [LARGE SCALE GENOMIC DNA]</scope>
    <source>
        <strain evidence="3">4J27</strain>
    </source>
</reference>
<dbReference type="AlphaFoldDB" id="A0A024H405"/>
<keyword evidence="3" id="KW-1185">Reference proteome</keyword>